<feature type="compositionally biased region" description="Low complexity" evidence="1">
    <location>
        <begin position="122"/>
        <end position="151"/>
    </location>
</feature>
<comment type="caution">
    <text evidence="2">The sequence shown here is derived from an EMBL/GenBank/DDBJ whole genome shotgun (WGS) entry which is preliminary data.</text>
</comment>
<evidence type="ECO:0000313" key="2">
    <source>
        <dbReference type="EMBL" id="KAG0269480.1"/>
    </source>
</evidence>
<keyword evidence="3" id="KW-1185">Reference proteome</keyword>
<dbReference type="Proteomes" id="UP000807716">
    <property type="component" value="Unassembled WGS sequence"/>
</dbReference>
<dbReference type="EMBL" id="JAAAJB010000024">
    <property type="protein sequence ID" value="KAG0269480.1"/>
    <property type="molecule type" value="Genomic_DNA"/>
</dbReference>
<accession>A0A9P6UCS8</accession>
<gene>
    <name evidence="2" type="ORF">DFQ27_003392</name>
</gene>
<reference evidence="2" key="1">
    <citation type="journal article" date="2020" name="Fungal Divers.">
        <title>Resolving the Mortierellaceae phylogeny through synthesis of multi-gene phylogenetics and phylogenomics.</title>
        <authorList>
            <person name="Vandepol N."/>
            <person name="Liber J."/>
            <person name="Desiro A."/>
            <person name="Na H."/>
            <person name="Kennedy M."/>
            <person name="Barry K."/>
            <person name="Grigoriev I.V."/>
            <person name="Miller A.N."/>
            <person name="O'Donnell K."/>
            <person name="Stajich J.E."/>
            <person name="Bonito G."/>
        </authorList>
    </citation>
    <scope>NUCLEOTIDE SEQUENCE</scope>
    <source>
        <strain evidence="2">BC1065</strain>
    </source>
</reference>
<organism evidence="2 3">
    <name type="scientific">Actinomortierella ambigua</name>
    <dbReference type="NCBI Taxonomy" id="1343610"/>
    <lineage>
        <taxon>Eukaryota</taxon>
        <taxon>Fungi</taxon>
        <taxon>Fungi incertae sedis</taxon>
        <taxon>Mucoromycota</taxon>
        <taxon>Mortierellomycotina</taxon>
        <taxon>Mortierellomycetes</taxon>
        <taxon>Mortierellales</taxon>
        <taxon>Mortierellaceae</taxon>
        <taxon>Actinomortierella</taxon>
    </lineage>
</organism>
<sequence length="520" mass="57008">MPKRSSPTDKDAQASAEYELAAKIIGGGKPNSVECAGAAYLLSLKDGDDVSGEHFFTFIRNRHPWARSKRIVSAWAVLKAHGSQIEGRTEPQDFEEPAGEAAKAKRSRPTANDDSEDDNRTISGSSSGNSGSSGSSGSSGISGSIGSSGSSTLTVRRLKRMKDEYHKNFDDYSGLSWVLPSLINVDAVIHSHVQSLKKESPLHSFIISNVRSVTDLFSSEDKAIVAQELTRKRDGDPTTDAEAAFVSLYLSTPHNTQTALSHGWQLSSDSTLDSTTKMSLYHAMMQIYMAYQQDNMKLSTSQSESWYAITLWALLPTILRMGGRLDHQPGEVVSEASALRKNVDRDLEGRRMHGRKLDGVISCSVTGLELGAIEAAKVDVGAQGTKSLSDSRKLAKAMKDMHDRVVAKSRDDIRDKLKTFGLLLSRNKMTVYILRRLPGRHYQLVDDGSYTFPITWDARGLGARAIADLLVRLVLLKKEMEEMADRVVEWTQPGAGGFEKEVLVRTLTTPLPSPKSERSS</sequence>
<evidence type="ECO:0000256" key="1">
    <source>
        <dbReference type="SAM" id="MobiDB-lite"/>
    </source>
</evidence>
<proteinExistence type="predicted"/>
<feature type="region of interest" description="Disordered" evidence="1">
    <location>
        <begin position="83"/>
        <end position="152"/>
    </location>
</feature>
<name>A0A9P6UCS8_9FUNG</name>
<dbReference type="OrthoDB" id="2441193at2759"/>
<protein>
    <submittedName>
        <fullName evidence="2">Uncharacterized protein</fullName>
    </submittedName>
</protein>
<dbReference type="AlphaFoldDB" id="A0A9P6UCS8"/>
<evidence type="ECO:0000313" key="3">
    <source>
        <dbReference type="Proteomes" id="UP000807716"/>
    </source>
</evidence>